<evidence type="ECO:0000313" key="9">
    <source>
        <dbReference type="EMBL" id="QAS53670.1"/>
    </source>
</evidence>
<evidence type="ECO:0000256" key="5">
    <source>
        <dbReference type="ARBA" id="ARBA00022989"/>
    </source>
</evidence>
<dbReference type="PANTHER" id="PTHR47371:SF3">
    <property type="entry name" value="PHOSPHOGLYCEROL TRANSFERASE I"/>
    <property type="match status" value="1"/>
</dbReference>
<name>A0A410MG45_9BACI</name>
<evidence type="ECO:0000256" key="2">
    <source>
        <dbReference type="ARBA" id="ARBA00004936"/>
    </source>
</evidence>
<feature type="transmembrane region" description="Helical" evidence="7">
    <location>
        <begin position="87"/>
        <end position="106"/>
    </location>
</feature>
<keyword evidence="4 7" id="KW-0812">Transmembrane</keyword>
<proteinExistence type="predicted"/>
<dbReference type="InterPro" id="IPR017850">
    <property type="entry name" value="Alkaline_phosphatase_core_sf"/>
</dbReference>
<evidence type="ECO:0000256" key="7">
    <source>
        <dbReference type="SAM" id="Phobius"/>
    </source>
</evidence>
<dbReference type="Proteomes" id="UP000287756">
    <property type="component" value="Chromosome"/>
</dbReference>
<dbReference type="AlphaFoldDB" id="A0A410MG45"/>
<comment type="subcellular location">
    <subcellularLocation>
        <location evidence="1">Cell membrane</location>
        <topology evidence="1">Multi-pass membrane protein</topology>
    </subcellularLocation>
</comment>
<keyword evidence="3" id="KW-1003">Cell membrane</keyword>
<dbReference type="SUPFAM" id="SSF53649">
    <property type="entry name" value="Alkaline phosphatase-like"/>
    <property type="match status" value="1"/>
</dbReference>
<evidence type="ECO:0000256" key="1">
    <source>
        <dbReference type="ARBA" id="ARBA00004651"/>
    </source>
</evidence>
<protein>
    <submittedName>
        <fullName evidence="9">Sulfatase</fullName>
    </submittedName>
</protein>
<feature type="transmembrane region" description="Helical" evidence="7">
    <location>
        <begin position="198"/>
        <end position="218"/>
    </location>
</feature>
<organism evidence="9 10">
    <name type="scientific">Halobacillus litoralis</name>
    <dbReference type="NCBI Taxonomy" id="45668"/>
    <lineage>
        <taxon>Bacteria</taxon>
        <taxon>Bacillati</taxon>
        <taxon>Bacillota</taxon>
        <taxon>Bacilli</taxon>
        <taxon>Bacillales</taxon>
        <taxon>Bacillaceae</taxon>
        <taxon>Halobacillus</taxon>
    </lineage>
</organism>
<evidence type="ECO:0000313" key="10">
    <source>
        <dbReference type="Proteomes" id="UP000287756"/>
    </source>
</evidence>
<feature type="domain" description="Sulfatase N-terminal" evidence="8">
    <location>
        <begin position="324"/>
        <end position="620"/>
    </location>
</feature>
<evidence type="ECO:0000259" key="8">
    <source>
        <dbReference type="Pfam" id="PF00884"/>
    </source>
</evidence>
<gene>
    <name evidence="9" type="ORF">HLI_16400</name>
</gene>
<comment type="pathway">
    <text evidence="2">Cell wall biogenesis; lipoteichoic acid biosynthesis.</text>
</comment>
<evidence type="ECO:0000256" key="3">
    <source>
        <dbReference type="ARBA" id="ARBA00022475"/>
    </source>
</evidence>
<keyword evidence="6 7" id="KW-0472">Membrane</keyword>
<feature type="transmembrane region" description="Helical" evidence="7">
    <location>
        <begin position="225"/>
        <end position="247"/>
    </location>
</feature>
<dbReference type="RefSeq" id="WP_128525938.1">
    <property type="nucleotide sequence ID" value="NZ_CP026118.1"/>
</dbReference>
<reference evidence="9 10" key="1">
    <citation type="submission" date="2018-01" db="EMBL/GenBank/DDBJ databases">
        <title>The whole genome sequencing and assembly of Halobacillus litoralis ERB031 strain.</title>
        <authorList>
            <person name="Lee S.-J."/>
            <person name="Park M.-K."/>
            <person name="Kim J.-Y."/>
            <person name="Lee Y.-J."/>
            <person name="Yi H."/>
            <person name="Bahn Y.-S."/>
            <person name="Kim J.F."/>
            <person name="Lee D.-W."/>
        </authorList>
    </citation>
    <scope>NUCLEOTIDE SEQUENCE [LARGE SCALE GENOMIC DNA]</scope>
    <source>
        <strain evidence="9 10">ERB 031</strain>
    </source>
</reference>
<evidence type="ECO:0000256" key="4">
    <source>
        <dbReference type="ARBA" id="ARBA00022692"/>
    </source>
</evidence>
<feature type="transmembrane region" description="Helical" evidence="7">
    <location>
        <begin position="126"/>
        <end position="144"/>
    </location>
</feature>
<dbReference type="KEGG" id="hli:HLI_16400"/>
<keyword evidence="5 7" id="KW-1133">Transmembrane helix</keyword>
<accession>A0A410MG45</accession>
<dbReference type="Gene3D" id="3.40.720.10">
    <property type="entry name" value="Alkaline Phosphatase, subunit A"/>
    <property type="match status" value="1"/>
</dbReference>
<sequence length="693" mass="79061">MFKSVFRTIPLFISFIILLSFLYIVTSTAVSGDLNTVIDVIQVHTSIIGGMIFLLSLSLWAGAIYFLEKKGWMMPLYESKIYRVLTAFLIAFLIGSIGAYVFLAYHIDIEQIGKTTEWIQEYLNRFIFTAFLLSLITLVIILLVGEVYMGAGVALFTYFILAMVNYYKQEYRNEPLFPNDFIQVGQMKDVIPLISDSISLPITLGIAIAAILAIAVWFKMPKIKLGWISRLVILLPLGFVLYSFLFYEDTFAESFYEEYTSFMPWNQNNNYYYNGPVLGMVSNIKLDVVQEPDRYNEKVLEASVVQAEELTVENSPAEEETVKPNIVFLLNETFWDPTRLDVHFSEDPMPNVRKLMDEYPSGTFFSPVFGGETANTEFELLTSYSMNYINPGGNPFNHILANDQYPSVVSHLNNEGYYSEAIHPNSGNLYRRQRVYPNLGFDSWKFLEDMTYTEKDNSEFVSDQSVVNELLDTIEQQEDPSFIHAVTIANHLPYPEDKYEGGSTIDVKGESLSEDSERMLEVYSEGIKRSDATLDRLNEEIQALDEPTLIVFYGDHLPSLGSNLKAYREAGFGTEEDQQTKAEFYETPLLVLSNFDTGLDEDLGTLSPIYLAPMISEALGLDSPPFYDFMNEMKEEIPAFRNRIYMEDEGQTVESSDQLPSSTQAVLSDYHQFQFDVLSGKQHVIDQLYNTQQ</sequence>
<dbReference type="PANTHER" id="PTHR47371">
    <property type="entry name" value="LIPOTEICHOIC ACID SYNTHASE"/>
    <property type="match status" value="1"/>
</dbReference>
<dbReference type="InterPro" id="IPR050448">
    <property type="entry name" value="OpgB/LTA_synthase_biosynth"/>
</dbReference>
<dbReference type="EMBL" id="CP026118">
    <property type="protein sequence ID" value="QAS53670.1"/>
    <property type="molecule type" value="Genomic_DNA"/>
</dbReference>
<evidence type="ECO:0000256" key="6">
    <source>
        <dbReference type="ARBA" id="ARBA00023136"/>
    </source>
</evidence>
<feature type="transmembrane region" description="Helical" evidence="7">
    <location>
        <begin position="47"/>
        <end position="67"/>
    </location>
</feature>
<dbReference type="CDD" id="cd16015">
    <property type="entry name" value="LTA_synthase"/>
    <property type="match status" value="1"/>
</dbReference>
<dbReference type="GO" id="GO:0005886">
    <property type="term" value="C:plasma membrane"/>
    <property type="evidence" value="ECO:0007669"/>
    <property type="project" value="UniProtKB-SubCell"/>
</dbReference>
<dbReference type="InterPro" id="IPR000917">
    <property type="entry name" value="Sulfatase_N"/>
</dbReference>
<dbReference type="OrthoDB" id="243547at2"/>
<feature type="transmembrane region" description="Helical" evidence="7">
    <location>
        <begin position="151"/>
        <end position="167"/>
    </location>
</feature>
<dbReference type="Pfam" id="PF00884">
    <property type="entry name" value="Sulfatase"/>
    <property type="match status" value="1"/>
</dbReference>